<reference evidence="2 3" key="1">
    <citation type="submission" date="2016-10" db="EMBL/GenBank/DDBJ databases">
        <title>Draft Genome sequence of Alkanindiges sp. strain H1.</title>
        <authorList>
            <person name="Subhash Y."/>
            <person name="Lee S."/>
        </authorList>
    </citation>
    <scope>NUCLEOTIDE SEQUENCE [LARGE SCALE GENOMIC DNA]</scope>
    <source>
        <strain evidence="2 3">H1</strain>
    </source>
</reference>
<keyword evidence="1" id="KW-0812">Transmembrane</keyword>
<accession>A0A1S8CRD0</accession>
<keyword evidence="1" id="KW-0472">Membrane</keyword>
<gene>
    <name evidence="2" type="ORF">BKE30_13830</name>
</gene>
<feature type="transmembrane region" description="Helical" evidence="1">
    <location>
        <begin position="110"/>
        <end position="127"/>
    </location>
</feature>
<evidence type="ECO:0000313" key="2">
    <source>
        <dbReference type="EMBL" id="ONG37749.1"/>
    </source>
</evidence>
<organism evidence="2 3">
    <name type="scientific">Alkanindiges hydrocarboniclasticus</name>
    <dbReference type="NCBI Taxonomy" id="1907941"/>
    <lineage>
        <taxon>Bacteria</taxon>
        <taxon>Pseudomonadati</taxon>
        <taxon>Pseudomonadota</taxon>
        <taxon>Gammaproteobacteria</taxon>
        <taxon>Moraxellales</taxon>
        <taxon>Moraxellaceae</taxon>
        <taxon>Alkanindiges</taxon>
    </lineage>
</organism>
<comment type="caution">
    <text evidence="2">The sequence shown here is derived from an EMBL/GenBank/DDBJ whole genome shotgun (WGS) entry which is preliminary data.</text>
</comment>
<evidence type="ECO:0000313" key="3">
    <source>
        <dbReference type="Proteomes" id="UP000192132"/>
    </source>
</evidence>
<sequence>MSSEKPPDLDSHNIQLEFKYRFKIKGYKETLGQGTIIVSHQSTDNDVKQAVNDYVLKKIIEFLRGKPIDINKDFSIDSSVKIINAFKVGERITKPGEPASQARQIACNQYGLVLIKVAWLLLMFLAVV</sequence>
<keyword evidence="1" id="KW-1133">Transmembrane helix</keyword>
<protein>
    <submittedName>
        <fullName evidence="2">Uncharacterized protein</fullName>
    </submittedName>
</protein>
<proteinExistence type="predicted"/>
<dbReference type="RefSeq" id="WP_076879186.1">
    <property type="nucleotide sequence ID" value="NZ_MLCN01000044.1"/>
</dbReference>
<dbReference type="EMBL" id="MLCN01000044">
    <property type="protein sequence ID" value="ONG37749.1"/>
    <property type="molecule type" value="Genomic_DNA"/>
</dbReference>
<dbReference type="AlphaFoldDB" id="A0A1S8CRD0"/>
<evidence type="ECO:0000256" key="1">
    <source>
        <dbReference type="SAM" id="Phobius"/>
    </source>
</evidence>
<keyword evidence="3" id="KW-1185">Reference proteome</keyword>
<dbReference type="STRING" id="1907941.BKE30_13830"/>
<dbReference type="Proteomes" id="UP000192132">
    <property type="component" value="Unassembled WGS sequence"/>
</dbReference>
<name>A0A1S8CRD0_9GAMM</name>